<evidence type="ECO:0000313" key="2">
    <source>
        <dbReference type="EMBL" id="MFC4826062.1"/>
    </source>
</evidence>
<dbReference type="InterPro" id="IPR003779">
    <property type="entry name" value="CMD-like"/>
</dbReference>
<dbReference type="Proteomes" id="UP001595945">
    <property type="component" value="Unassembled WGS sequence"/>
</dbReference>
<name>A0ABD5Q6H0_9EURY</name>
<dbReference type="SUPFAM" id="SSF69118">
    <property type="entry name" value="AhpD-like"/>
    <property type="match status" value="1"/>
</dbReference>
<feature type="domain" description="Carboxymuconolactone decarboxylase-like" evidence="1">
    <location>
        <begin position="54"/>
        <end position="114"/>
    </location>
</feature>
<dbReference type="RefSeq" id="WP_254268302.1">
    <property type="nucleotide sequence ID" value="NZ_CP100400.1"/>
</dbReference>
<protein>
    <submittedName>
        <fullName evidence="2">Carboxymuconolactone decarboxylase family protein</fullName>
    </submittedName>
</protein>
<gene>
    <name evidence="2" type="ORF">ACFO9K_17555</name>
</gene>
<dbReference type="PANTHER" id="PTHR34846">
    <property type="entry name" value="4-CARBOXYMUCONOLACTONE DECARBOXYLASE FAMILY PROTEIN (AFU_ORTHOLOGUE AFUA_6G11590)"/>
    <property type="match status" value="1"/>
</dbReference>
<accession>A0ABD5Q6H0</accession>
<sequence>MARIPYVDQEELPVDKQSLLDTLSDETDPSEDRGHSLRGGTLNVYRAMANNVALLEAFQTYGSAVWDESGLSPREREFVILSVAFRTRSRYEWHQHVRVALDEGVSPDDVRAVSSGDHDRLEPEIAAIVDYVAEFVDGSVDDATHDRITAHYDDEEVLGIGMLAGTYLGLARVLDALTVDTEVEFVGWDLENL</sequence>
<dbReference type="PANTHER" id="PTHR34846:SF5">
    <property type="entry name" value="CARBOXYMUCONOLACTONE DECARBOXYLASE-LIKE DOMAIN-CONTAINING PROTEIN"/>
    <property type="match status" value="1"/>
</dbReference>
<comment type="caution">
    <text evidence="2">The sequence shown here is derived from an EMBL/GenBank/DDBJ whole genome shotgun (WGS) entry which is preliminary data.</text>
</comment>
<evidence type="ECO:0000313" key="3">
    <source>
        <dbReference type="Proteomes" id="UP001595945"/>
    </source>
</evidence>
<organism evidence="2 3">
    <name type="scientific">Halorussus aquaticus</name>
    <dbReference type="NCBI Taxonomy" id="2953748"/>
    <lineage>
        <taxon>Archaea</taxon>
        <taxon>Methanobacteriati</taxon>
        <taxon>Methanobacteriota</taxon>
        <taxon>Stenosarchaea group</taxon>
        <taxon>Halobacteria</taxon>
        <taxon>Halobacteriales</taxon>
        <taxon>Haladaptataceae</taxon>
        <taxon>Halorussus</taxon>
    </lineage>
</organism>
<proteinExistence type="predicted"/>
<keyword evidence="3" id="KW-1185">Reference proteome</keyword>
<dbReference type="GeneID" id="73046845"/>
<dbReference type="Gene3D" id="1.20.1290.10">
    <property type="entry name" value="AhpD-like"/>
    <property type="match status" value="1"/>
</dbReference>
<dbReference type="InterPro" id="IPR029032">
    <property type="entry name" value="AhpD-like"/>
</dbReference>
<dbReference type="EMBL" id="JBHSHT010000002">
    <property type="protein sequence ID" value="MFC4826062.1"/>
    <property type="molecule type" value="Genomic_DNA"/>
</dbReference>
<evidence type="ECO:0000259" key="1">
    <source>
        <dbReference type="Pfam" id="PF02627"/>
    </source>
</evidence>
<dbReference type="Pfam" id="PF02627">
    <property type="entry name" value="CMD"/>
    <property type="match status" value="1"/>
</dbReference>
<reference evidence="2 3" key="1">
    <citation type="journal article" date="2019" name="Int. J. Syst. Evol. Microbiol.">
        <title>The Global Catalogue of Microorganisms (GCM) 10K type strain sequencing project: providing services to taxonomists for standard genome sequencing and annotation.</title>
        <authorList>
            <consortium name="The Broad Institute Genomics Platform"/>
            <consortium name="The Broad Institute Genome Sequencing Center for Infectious Disease"/>
            <person name="Wu L."/>
            <person name="Ma J."/>
        </authorList>
    </citation>
    <scope>NUCLEOTIDE SEQUENCE [LARGE SCALE GENOMIC DNA]</scope>
    <source>
        <strain evidence="2 3">XZYJ18</strain>
    </source>
</reference>
<dbReference type="AlphaFoldDB" id="A0ABD5Q6H0"/>